<dbReference type="Gene3D" id="3.50.80.20">
    <property type="entry name" value="D-Ala-D-Ala carboxypeptidase C, peptidase S13"/>
    <property type="match status" value="1"/>
</dbReference>
<dbReference type="KEGG" id="ggr:HKW67_02165"/>
<name>A0A6M4IKM1_9BACT</name>
<dbReference type="EMBL" id="CP053085">
    <property type="protein sequence ID" value="QJR34409.1"/>
    <property type="molecule type" value="Genomic_DNA"/>
</dbReference>
<dbReference type="InterPro" id="IPR012338">
    <property type="entry name" value="Beta-lactam/transpept-like"/>
</dbReference>
<evidence type="ECO:0000256" key="3">
    <source>
        <dbReference type="SAM" id="SignalP"/>
    </source>
</evidence>
<dbReference type="EC" id="3.4.16.4" evidence="4"/>
<reference evidence="4 5" key="1">
    <citation type="submission" date="2020-05" db="EMBL/GenBank/DDBJ databases">
        <title>Complete genome sequence of Gemmatimonas greenlandica TET16.</title>
        <authorList>
            <person name="Zeng Y."/>
        </authorList>
    </citation>
    <scope>NUCLEOTIDE SEQUENCE [LARGE SCALE GENOMIC DNA]</scope>
    <source>
        <strain evidence="4 5">TET16</strain>
    </source>
</reference>
<protein>
    <submittedName>
        <fullName evidence="4">D-alanyl-D-alanine carboxypeptidase/D-alanyl-D-alanine-endopeptidase</fullName>
        <ecNumber evidence="4">3.4.16.4</ecNumber>
    </submittedName>
</protein>
<dbReference type="Proteomes" id="UP000500938">
    <property type="component" value="Chromosome"/>
</dbReference>
<keyword evidence="3" id="KW-0732">Signal</keyword>
<dbReference type="Gene3D" id="3.40.710.10">
    <property type="entry name" value="DD-peptidase/beta-lactamase superfamily"/>
    <property type="match status" value="2"/>
</dbReference>
<dbReference type="Pfam" id="PF02113">
    <property type="entry name" value="Peptidase_S13"/>
    <property type="match status" value="1"/>
</dbReference>
<evidence type="ECO:0000256" key="1">
    <source>
        <dbReference type="ARBA" id="ARBA00006096"/>
    </source>
</evidence>
<evidence type="ECO:0000256" key="2">
    <source>
        <dbReference type="ARBA" id="ARBA00022801"/>
    </source>
</evidence>
<feature type="signal peptide" evidence="3">
    <location>
        <begin position="1"/>
        <end position="21"/>
    </location>
</feature>
<dbReference type="PRINTS" id="PR00922">
    <property type="entry name" value="DADACBPTASE3"/>
</dbReference>
<proteinExistence type="inferred from homology"/>
<keyword evidence="2 4" id="KW-0378">Hydrolase</keyword>
<dbReference type="RefSeq" id="WP_171223835.1">
    <property type="nucleotide sequence ID" value="NZ_CP053085.1"/>
</dbReference>
<dbReference type="NCBIfam" id="TIGR00666">
    <property type="entry name" value="PBP4"/>
    <property type="match status" value="1"/>
</dbReference>
<dbReference type="GO" id="GO:0009002">
    <property type="term" value="F:serine-type D-Ala-D-Ala carboxypeptidase activity"/>
    <property type="evidence" value="ECO:0007669"/>
    <property type="project" value="UniProtKB-EC"/>
</dbReference>
<evidence type="ECO:0000313" key="4">
    <source>
        <dbReference type="EMBL" id="QJR34409.1"/>
    </source>
</evidence>
<organism evidence="4 5">
    <name type="scientific">Gemmatimonas groenlandica</name>
    <dbReference type="NCBI Taxonomy" id="2732249"/>
    <lineage>
        <taxon>Bacteria</taxon>
        <taxon>Pseudomonadati</taxon>
        <taxon>Gemmatimonadota</taxon>
        <taxon>Gemmatimonadia</taxon>
        <taxon>Gemmatimonadales</taxon>
        <taxon>Gemmatimonadaceae</taxon>
        <taxon>Gemmatimonas</taxon>
    </lineage>
</organism>
<sequence length="530" mass="55504">MMVPSRLGVTVLSLTFGAALAAGCARGPTTSMVGPRAEPSAPIMMPAAVVPAPTTQGILQGIVDSVLAAPMWRNARWGLLIVDAERGDTILSNDADRLFMPASNEKLLTGAIALQTLGPDHRWRTPVLLHGRQRGTTWQGDVLVSGSGDPGVSDSLSGGSAMNAFVPIRDALAARGIARISGRVRAVGDAFPGMTTGFGWAYDDFDAAYSAAVDELMFNEGVLVLKARASTRVGGAVMVTSAPTRAYPRLLVQATTRDSVASATGGTRPPRLEAVYDSIGDRVVVSGTLAMGDSASITLSYRHPNDAYVAALTQSLSDAGVQVIGRALARADTLGRAADTVVVLQSAPLSAVLRRMQKPSQNQIAELLFRTSGLRASGDGSADSARAVGVRTLAGWGITSADAAYRDGSGLSRHDYVTPRAIVKVLDAMRRSPWFTTYRDALPIAGVDGTIGNRMKGTPAAGNARAKTGTVDKARSLSGYVTTADGRLIMFSMLSNNFTVPTREVERVQDLLVTTLAGRTLGGIAPRVER</sequence>
<dbReference type="GO" id="GO:0000270">
    <property type="term" value="P:peptidoglycan metabolic process"/>
    <property type="evidence" value="ECO:0007669"/>
    <property type="project" value="TreeGrafter"/>
</dbReference>
<dbReference type="AlphaFoldDB" id="A0A6M4IKM1"/>
<gene>
    <name evidence="4" type="primary">dacB</name>
    <name evidence="4" type="ORF">HKW67_02165</name>
</gene>
<feature type="chain" id="PRO_5026687257" evidence="3">
    <location>
        <begin position="22"/>
        <end position="530"/>
    </location>
</feature>
<evidence type="ECO:0000313" key="5">
    <source>
        <dbReference type="Proteomes" id="UP000500938"/>
    </source>
</evidence>
<comment type="similarity">
    <text evidence="1">Belongs to the peptidase S13 family.</text>
</comment>
<accession>A0A6M4IKM1</accession>
<keyword evidence="4" id="KW-0645">Protease</keyword>
<dbReference type="SUPFAM" id="SSF56601">
    <property type="entry name" value="beta-lactamase/transpeptidase-like"/>
    <property type="match status" value="1"/>
</dbReference>
<dbReference type="InterPro" id="IPR000667">
    <property type="entry name" value="Peptidase_S13"/>
</dbReference>
<keyword evidence="4" id="KW-0121">Carboxypeptidase</keyword>
<dbReference type="PANTHER" id="PTHR30023">
    <property type="entry name" value="D-ALANYL-D-ALANINE CARBOXYPEPTIDASE"/>
    <property type="match status" value="1"/>
</dbReference>
<dbReference type="PROSITE" id="PS51257">
    <property type="entry name" value="PROKAR_LIPOPROTEIN"/>
    <property type="match status" value="1"/>
</dbReference>
<keyword evidence="5" id="KW-1185">Reference proteome</keyword>
<dbReference type="PANTHER" id="PTHR30023:SF0">
    <property type="entry name" value="PENICILLIN-SENSITIVE CARBOXYPEPTIDASE A"/>
    <property type="match status" value="1"/>
</dbReference>
<dbReference type="GO" id="GO:0006508">
    <property type="term" value="P:proteolysis"/>
    <property type="evidence" value="ECO:0007669"/>
    <property type="project" value="InterPro"/>
</dbReference>